<reference evidence="2 3" key="1">
    <citation type="journal article" date="2015" name="Genome Announc.">
        <title>Expanding the biotechnology potential of lactobacilli through comparative genomics of 213 strains and associated genera.</title>
        <authorList>
            <person name="Sun Z."/>
            <person name="Harris H.M."/>
            <person name="McCann A."/>
            <person name="Guo C."/>
            <person name="Argimon S."/>
            <person name="Zhang W."/>
            <person name="Yang X."/>
            <person name="Jeffery I.B."/>
            <person name="Cooney J.C."/>
            <person name="Kagawa T.F."/>
            <person name="Liu W."/>
            <person name="Song Y."/>
            <person name="Salvetti E."/>
            <person name="Wrobel A."/>
            <person name="Rasinkangas P."/>
            <person name="Parkhill J."/>
            <person name="Rea M.C."/>
            <person name="O'Sullivan O."/>
            <person name="Ritari J."/>
            <person name="Douillard F.P."/>
            <person name="Paul Ross R."/>
            <person name="Yang R."/>
            <person name="Briner A.E."/>
            <person name="Felis G.E."/>
            <person name="de Vos W.M."/>
            <person name="Barrangou R."/>
            <person name="Klaenhammer T.R."/>
            <person name="Caufield P.W."/>
            <person name="Cui Y."/>
            <person name="Zhang H."/>
            <person name="O'Toole P.W."/>
        </authorList>
    </citation>
    <scope>NUCLEOTIDE SEQUENCE [LARGE SCALE GENOMIC DNA]</scope>
    <source>
        <strain evidence="2 3">DSM 19284</strain>
    </source>
</reference>
<sequence>MKLKELFTDWQEKMDQGGGWNALFWNNHDQPWALTRFGDTGKYRVVRFSSLGRRSRSSSSQLQVNLPLHGQVVGGHDLIGSLLSICDCKNSAWLVLMK</sequence>
<protein>
    <recommendedName>
        <fullName evidence="1">Glycosyl hydrolase family 13 catalytic domain-containing protein</fullName>
    </recommendedName>
</protein>
<gene>
    <name evidence="2" type="ORF">FC20_GL000143</name>
</gene>
<proteinExistence type="predicted"/>
<dbReference type="PATRIC" id="fig|1293597.4.peg.144"/>
<dbReference type="STRING" id="1293597.FC20_GL000143"/>
<evidence type="ECO:0000259" key="1">
    <source>
        <dbReference type="Pfam" id="PF00128"/>
    </source>
</evidence>
<dbReference type="AlphaFoldDB" id="K0NYS5"/>
<dbReference type="EMBL" id="AZDU01000010">
    <property type="protein sequence ID" value="KRL02747.1"/>
    <property type="molecule type" value="Genomic_DNA"/>
</dbReference>
<dbReference type="InterPro" id="IPR017853">
    <property type="entry name" value="GH"/>
</dbReference>
<feature type="domain" description="Glycosyl hydrolase family 13 catalytic" evidence="1">
    <location>
        <begin position="2"/>
        <end position="47"/>
    </location>
</feature>
<name>K0NYS5_9LACO</name>
<dbReference type="eggNOG" id="COG0366">
    <property type="taxonomic scope" value="Bacteria"/>
</dbReference>
<evidence type="ECO:0000313" key="3">
    <source>
        <dbReference type="Proteomes" id="UP000051074"/>
    </source>
</evidence>
<dbReference type="Pfam" id="PF00128">
    <property type="entry name" value="Alpha-amylase"/>
    <property type="match status" value="1"/>
</dbReference>
<accession>K0NYS5</accession>
<evidence type="ECO:0000313" key="2">
    <source>
        <dbReference type="EMBL" id="KRL02747.1"/>
    </source>
</evidence>
<organism evidence="2 3">
    <name type="scientific">Lactobacillus equicursoris DSM 19284 = JCM 14600 = CIP 110162</name>
    <dbReference type="NCBI Taxonomy" id="1293597"/>
    <lineage>
        <taxon>Bacteria</taxon>
        <taxon>Bacillati</taxon>
        <taxon>Bacillota</taxon>
        <taxon>Bacilli</taxon>
        <taxon>Lactobacillales</taxon>
        <taxon>Lactobacillaceae</taxon>
        <taxon>Lactobacillus</taxon>
    </lineage>
</organism>
<comment type="caution">
    <text evidence="2">The sequence shown here is derived from an EMBL/GenBank/DDBJ whole genome shotgun (WGS) entry which is preliminary data.</text>
</comment>
<dbReference type="Gene3D" id="3.20.20.80">
    <property type="entry name" value="Glycosidases"/>
    <property type="match status" value="1"/>
</dbReference>
<keyword evidence="3" id="KW-1185">Reference proteome</keyword>
<dbReference type="SUPFAM" id="SSF51445">
    <property type="entry name" value="(Trans)glycosidases"/>
    <property type="match status" value="1"/>
</dbReference>
<dbReference type="Proteomes" id="UP000051074">
    <property type="component" value="Unassembled WGS sequence"/>
</dbReference>
<dbReference type="InterPro" id="IPR006047">
    <property type="entry name" value="GH13_cat_dom"/>
</dbReference>
<dbReference type="GO" id="GO:0005975">
    <property type="term" value="P:carbohydrate metabolic process"/>
    <property type="evidence" value="ECO:0007669"/>
    <property type="project" value="InterPro"/>
</dbReference>